<proteinExistence type="predicted"/>
<accession>A0A1S2VNM6</accession>
<gene>
    <name evidence="1" type="ORF">BLX24_06005</name>
</gene>
<protein>
    <submittedName>
        <fullName evidence="1">Uncharacterized protein</fullName>
    </submittedName>
</protein>
<sequence length="71" mass="8049">MNRTLITRSKRMHEAQLIILRLFERDMTAVELAQLKDTLSGMLQQHPESTLGPVIHPKSTLQEVANFGHGL</sequence>
<evidence type="ECO:0000313" key="1">
    <source>
        <dbReference type="EMBL" id="OIN60377.1"/>
    </source>
</evidence>
<dbReference type="AlphaFoldDB" id="A0A1S2VNM6"/>
<dbReference type="RefSeq" id="WP_071502170.1">
    <property type="nucleotide sequence ID" value="NZ_MORL01000002.1"/>
</dbReference>
<dbReference type="Proteomes" id="UP000181790">
    <property type="component" value="Unassembled WGS sequence"/>
</dbReference>
<name>A0A1S2VNM6_9BACT</name>
<reference evidence="1 2" key="1">
    <citation type="submission" date="2016-10" db="EMBL/GenBank/DDBJ databases">
        <title>Arsenicibacter rosenii gen. nov., sp. nov., an efficient arsenic-methylating bacterium isolated from an arsenic-contaminated paddy soil.</title>
        <authorList>
            <person name="Huang K."/>
        </authorList>
    </citation>
    <scope>NUCLEOTIDE SEQUENCE [LARGE SCALE GENOMIC DNA]</scope>
    <source>
        <strain evidence="1 2">SM-1</strain>
    </source>
</reference>
<evidence type="ECO:0000313" key="2">
    <source>
        <dbReference type="Proteomes" id="UP000181790"/>
    </source>
</evidence>
<comment type="caution">
    <text evidence="1">The sequence shown here is derived from an EMBL/GenBank/DDBJ whole genome shotgun (WGS) entry which is preliminary data.</text>
</comment>
<keyword evidence="2" id="KW-1185">Reference proteome</keyword>
<organism evidence="1 2">
    <name type="scientific">Arsenicibacter rosenii</name>
    <dbReference type="NCBI Taxonomy" id="1750698"/>
    <lineage>
        <taxon>Bacteria</taxon>
        <taxon>Pseudomonadati</taxon>
        <taxon>Bacteroidota</taxon>
        <taxon>Cytophagia</taxon>
        <taxon>Cytophagales</taxon>
        <taxon>Spirosomataceae</taxon>
        <taxon>Arsenicibacter</taxon>
    </lineage>
</organism>
<dbReference type="EMBL" id="MORL01000002">
    <property type="protein sequence ID" value="OIN60377.1"/>
    <property type="molecule type" value="Genomic_DNA"/>
</dbReference>